<sequence>MSMPSRVAVDNSIGLDACQLAAAVADPRLLRRDINPPSHRTRESVKPKLVRKYRKFLLMLIKLVVTNIFA</sequence>
<dbReference type="Proteomes" id="UP001153954">
    <property type="component" value="Unassembled WGS sequence"/>
</dbReference>
<organism evidence="1 2">
    <name type="scientific">Euphydryas editha</name>
    <name type="common">Edith's checkerspot</name>
    <dbReference type="NCBI Taxonomy" id="104508"/>
    <lineage>
        <taxon>Eukaryota</taxon>
        <taxon>Metazoa</taxon>
        <taxon>Ecdysozoa</taxon>
        <taxon>Arthropoda</taxon>
        <taxon>Hexapoda</taxon>
        <taxon>Insecta</taxon>
        <taxon>Pterygota</taxon>
        <taxon>Neoptera</taxon>
        <taxon>Endopterygota</taxon>
        <taxon>Lepidoptera</taxon>
        <taxon>Glossata</taxon>
        <taxon>Ditrysia</taxon>
        <taxon>Papilionoidea</taxon>
        <taxon>Nymphalidae</taxon>
        <taxon>Nymphalinae</taxon>
        <taxon>Euphydryas</taxon>
    </lineage>
</organism>
<dbReference type="AlphaFoldDB" id="A0AAU9V439"/>
<dbReference type="EMBL" id="CAKOGL010000029">
    <property type="protein sequence ID" value="CAH2106274.1"/>
    <property type="molecule type" value="Genomic_DNA"/>
</dbReference>
<protein>
    <submittedName>
        <fullName evidence="1">Uncharacterized protein</fullName>
    </submittedName>
</protein>
<name>A0AAU9V439_EUPED</name>
<evidence type="ECO:0000313" key="2">
    <source>
        <dbReference type="Proteomes" id="UP001153954"/>
    </source>
</evidence>
<accession>A0AAU9V439</accession>
<gene>
    <name evidence="1" type="ORF">EEDITHA_LOCUS20431</name>
</gene>
<evidence type="ECO:0000313" key="1">
    <source>
        <dbReference type="EMBL" id="CAH2106274.1"/>
    </source>
</evidence>
<proteinExistence type="predicted"/>
<reference evidence="1" key="1">
    <citation type="submission" date="2022-03" db="EMBL/GenBank/DDBJ databases">
        <authorList>
            <person name="Tunstrom K."/>
        </authorList>
    </citation>
    <scope>NUCLEOTIDE SEQUENCE</scope>
</reference>
<keyword evidence="2" id="KW-1185">Reference proteome</keyword>
<comment type="caution">
    <text evidence="1">The sequence shown here is derived from an EMBL/GenBank/DDBJ whole genome shotgun (WGS) entry which is preliminary data.</text>
</comment>